<comment type="caution">
    <text evidence="1">The sequence shown here is derived from an EMBL/GenBank/DDBJ whole genome shotgun (WGS) entry which is preliminary data.</text>
</comment>
<organism evidence="1 2">
    <name type="scientific">Cupriavidus campinensis</name>
    <dbReference type="NCBI Taxonomy" id="151783"/>
    <lineage>
        <taxon>Bacteria</taxon>
        <taxon>Pseudomonadati</taxon>
        <taxon>Pseudomonadota</taxon>
        <taxon>Betaproteobacteria</taxon>
        <taxon>Burkholderiales</taxon>
        <taxon>Burkholderiaceae</taxon>
        <taxon>Cupriavidus</taxon>
    </lineage>
</organism>
<dbReference type="Pfam" id="PF12691">
    <property type="entry name" value="Phage_tail_terminator_6"/>
    <property type="match status" value="1"/>
</dbReference>
<proteinExistence type="predicted"/>
<dbReference type="EMBL" id="VCIZ01000002">
    <property type="protein sequence ID" value="TSP13952.1"/>
    <property type="molecule type" value="Genomic_DNA"/>
</dbReference>
<dbReference type="RefSeq" id="WP_144196645.1">
    <property type="nucleotide sequence ID" value="NZ_VCIZ01000002.1"/>
</dbReference>
<keyword evidence="2" id="KW-1185">Reference proteome</keyword>
<evidence type="ECO:0000313" key="1">
    <source>
        <dbReference type="EMBL" id="TSP13952.1"/>
    </source>
</evidence>
<accession>A0ABY3ESL2</accession>
<sequence length="127" mass="14137">MDLKPLIDKLAADGFGTFGADLFIFQMPPSPRQAILLRERLQGTPINHELPGYYRTIFQMVVRHASYLDGMALAKQVSAALEVNQEGTVIGPLTFNFIRPQTEPVGFPVSEGNLIEFSVFFDVCFTV</sequence>
<gene>
    <name evidence="1" type="ORF">FGG12_05620</name>
</gene>
<dbReference type="InterPro" id="IPR024411">
    <property type="entry name" value="Tail_terminator_phage"/>
</dbReference>
<evidence type="ECO:0008006" key="3">
    <source>
        <dbReference type="Google" id="ProtNLM"/>
    </source>
</evidence>
<dbReference type="Proteomes" id="UP000318943">
    <property type="component" value="Unassembled WGS sequence"/>
</dbReference>
<protein>
    <recommendedName>
        <fullName evidence="3">DUF3168 domain-containing protein</fullName>
    </recommendedName>
</protein>
<name>A0ABY3ESL2_9BURK</name>
<evidence type="ECO:0000313" key="2">
    <source>
        <dbReference type="Proteomes" id="UP000318943"/>
    </source>
</evidence>
<reference evidence="1 2" key="1">
    <citation type="submission" date="2019-05" db="EMBL/GenBank/DDBJ databases">
        <title>Whole genome sequence analysis of Cupriavidus campinensis S14E4C strain.</title>
        <authorList>
            <person name="Abbaszade G."/>
            <person name="Szabo A."/>
            <person name="Toumi M."/>
            <person name="Toth E."/>
        </authorList>
    </citation>
    <scope>NUCLEOTIDE SEQUENCE [LARGE SCALE GENOMIC DNA]</scope>
    <source>
        <strain evidence="1 2">S14E4C</strain>
    </source>
</reference>